<accession>A0A1M6CJM8</accession>
<organism evidence="1 2">
    <name type="scientific">Anaerovibrio lipolyticus DSM 3074</name>
    <dbReference type="NCBI Taxonomy" id="1120997"/>
    <lineage>
        <taxon>Bacteria</taxon>
        <taxon>Bacillati</taxon>
        <taxon>Bacillota</taxon>
        <taxon>Negativicutes</taxon>
        <taxon>Selenomonadales</taxon>
        <taxon>Selenomonadaceae</taxon>
        <taxon>Anaerovibrio</taxon>
    </lineage>
</organism>
<gene>
    <name evidence="1" type="ORF">SAMN02745671_01144</name>
</gene>
<dbReference type="Proteomes" id="UP000191240">
    <property type="component" value="Unassembled WGS sequence"/>
</dbReference>
<evidence type="ECO:0000313" key="1">
    <source>
        <dbReference type="EMBL" id="SHI61207.1"/>
    </source>
</evidence>
<reference evidence="1 2" key="1">
    <citation type="submission" date="2016-11" db="EMBL/GenBank/DDBJ databases">
        <authorList>
            <person name="Jaros S."/>
            <person name="Januszkiewicz K."/>
            <person name="Wedrychowicz H."/>
        </authorList>
    </citation>
    <scope>NUCLEOTIDE SEQUENCE [LARGE SCALE GENOMIC DNA]</scope>
    <source>
        <strain evidence="1 2">DSM 3074</strain>
    </source>
</reference>
<evidence type="ECO:0000313" key="2">
    <source>
        <dbReference type="Proteomes" id="UP000191240"/>
    </source>
</evidence>
<dbReference type="EMBL" id="FQYW01000008">
    <property type="protein sequence ID" value="SHI61207.1"/>
    <property type="molecule type" value="Genomic_DNA"/>
</dbReference>
<dbReference type="RefSeq" id="WP_080325621.1">
    <property type="nucleotide sequence ID" value="NZ_FQYW01000008.1"/>
</dbReference>
<name>A0A1M6CJM8_9FIRM</name>
<protein>
    <submittedName>
        <fullName evidence="1">Uncharacterized protein</fullName>
    </submittedName>
</protein>
<dbReference type="AlphaFoldDB" id="A0A1M6CJM8"/>
<sequence>MRKYVSYDELRSAMFKANEEGKEISGGITFTEDSFNKPYDERGRTYLFTSDNKAFQHGKISNSIWANCEDGTDDGVKLSNYLYDWKIEKCFIES</sequence>
<proteinExistence type="predicted"/>
<dbReference type="OrthoDB" id="9806961at2"/>